<feature type="region of interest" description="Disordered" evidence="1">
    <location>
        <begin position="1"/>
        <end position="38"/>
    </location>
</feature>
<proteinExistence type="predicted"/>
<dbReference type="EMBL" id="BMNT01000028">
    <property type="protein sequence ID" value="GGL01069.1"/>
    <property type="molecule type" value="Genomic_DNA"/>
</dbReference>
<keyword evidence="2" id="KW-1133">Transmembrane helix</keyword>
<evidence type="ECO:0000313" key="3">
    <source>
        <dbReference type="EMBL" id="GGL01069.1"/>
    </source>
</evidence>
<evidence type="ECO:0000256" key="2">
    <source>
        <dbReference type="SAM" id="Phobius"/>
    </source>
</evidence>
<keyword evidence="4" id="KW-1185">Reference proteome</keyword>
<reference evidence="3" key="1">
    <citation type="journal article" date="2014" name="Int. J. Syst. Evol. Microbiol.">
        <title>Complete genome sequence of Corynebacterium casei LMG S-19264T (=DSM 44701T), isolated from a smear-ripened cheese.</title>
        <authorList>
            <consortium name="US DOE Joint Genome Institute (JGI-PGF)"/>
            <person name="Walter F."/>
            <person name="Albersmeier A."/>
            <person name="Kalinowski J."/>
            <person name="Ruckert C."/>
        </authorList>
    </citation>
    <scope>NUCLEOTIDE SEQUENCE</scope>
    <source>
        <strain evidence="3">JCM 13064</strain>
    </source>
</reference>
<dbReference type="Proteomes" id="UP000645217">
    <property type="component" value="Unassembled WGS sequence"/>
</dbReference>
<feature type="transmembrane region" description="Helical" evidence="2">
    <location>
        <begin position="67"/>
        <end position="85"/>
    </location>
</feature>
<evidence type="ECO:0000256" key="1">
    <source>
        <dbReference type="SAM" id="MobiDB-lite"/>
    </source>
</evidence>
<dbReference type="AlphaFoldDB" id="A0A917RCW9"/>
<sequence>MGFRNEVPPPRRDDDAPREWDEGAPQGRDDEPAPMCDMPPPAYFVRSLPIMPVMAWLRTWATARGPFVAGLVLAFAAGVGVALGLRPACTPTPGAAPVPAPPPPATTGWVLRSTR</sequence>
<feature type="region of interest" description="Disordered" evidence="1">
    <location>
        <begin position="92"/>
        <end position="115"/>
    </location>
</feature>
<gene>
    <name evidence="3" type="ORF">GCM10007964_48960</name>
</gene>
<organism evidence="3 4">
    <name type="scientific">Sphaerisporangium melleum</name>
    <dbReference type="NCBI Taxonomy" id="321316"/>
    <lineage>
        <taxon>Bacteria</taxon>
        <taxon>Bacillati</taxon>
        <taxon>Actinomycetota</taxon>
        <taxon>Actinomycetes</taxon>
        <taxon>Streptosporangiales</taxon>
        <taxon>Streptosporangiaceae</taxon>
        <taxon>Sphaerisporangium</taxon>
    </lineage>
</organism>
<feature type="compositionally biased region" description="Pro residues" evidence="1">
    <location>
        <begin position="94"/>
        <end position="105"/>
    </location>
</feature>
<comment type="caution">
    <text evidence="3">The sequence shown here is derived from an EMBL/GenBank/DDBJ whole genome shotgun (WGS) entry which is preliminary data.</text>
</comment>
<accession>A0A917RCW9</accession>
<feature type="compositionally biased region" description="Basic and acidic residues" evidence="1">
    <location>
        <begin position="9"/>
        <end position="31"/>
    </location>
</feature>
<protein>
    <submittedName>
        <fullName evidence="3">Uncharacterized protein</fullName>
    </submittedName>
</protein>
<evidence type="ECO:0000313" key="4">
    <source>
        <dbReference type="Proteomes" id="UP000645217"/>
    </source>
</evidence>
<reference evidence="3" key="2">
    <citation type="submission" date="2020-09" db="EMBL/GenBank/DDBJ databases">
        <authorList>
            <person name="Sun Q."/>
            <person name="Ohkuma M."/>
        </authorList>
    </citation>
    <scope>NUCLEOTIDE SEQUENCE</scope>
    <source>
        <strain evidence="3">JCM 13064</strain>
    </source>
</reference>
<keyword evidence="2" id="KW-0472">Membrane</keyword>
<name>A0A917RCW9_9ACTN</name>
<keyword evidence="2" id="KW-0812">Transmembrane</keyword>